<gene>
    <name evidence="1" type="ORF">SAMN04487969_1422</name>
</gene>
<evidence type="ECO:0000313" key="1">
    <source>
        <dbReference type="EMBL" id="SFF45676.1"/>
    </source>
</evidence>
<dbReference type="Proteomes" id="UP000183410">
    <property type="component" value="Unassembled WGS sequence"/>
</dbReference>
<proteinExistence type="predicted"/>
<evidence type="ECO:0000313" key="2">
    <source>
        <dbReference type="Proteomes" id="UP000183410"/>
    </source>
</evidence>
<name>A0A1I2IYC3_9BACL</name>
<accession>A0A1I2IYC3</accession>
<protein>
    <submittedName>
        <fullName evidence="1">Uncharacterized protein</fullName>
    </submittedName>
</protein>
<keyword evidence="2" id="KW-1185">Reference proteome</keyword>
<reference evidence="2" key="1">
    <citation type="submission" date="2016-10" db="EMBL/GenBank/DDBJ databases">
        <authorList>
            <person name="Varghese N."/>
            <person name="Submissions S."/>
        </authorList>
    </citation>
    <scope>NUCLEOTIDE SEQUENCE [LARGE SCALE GENOMIC DNA]</scope>
    <source>
        <strain evidence="2">CGMCC 1.10223</strain>
    </source>
</reference>
<dbReference type="EMBL" id="FONN01000042">
    <property type="protein sequence ID" value="SFF45676.1"/>
    <property type="molecule type" value="Genomic_DNA"/>
</dbReference>
<sequence>MIVYRSGRKKMDLELNEMHSKILKKIANRDIIILWIDDLISAFNEATNECLDDIYNDTQLKKNFLARANKMIIDFQL</sequence>
<dbReference type="AlphaFoldDB" id="A0A1I2IYC3"/>
<organism evidence="1 2">
    <name type="scientific">Paenibacillus algorifonticola</name>
    <dbReference type="NCBI Taxonomy" id="684063"/>
    <lineage>
        <taxon>Bacteria</taxon>
        <taxon>Bacillati</taxon>
        <taxon>Bacillota</taxon>
        <taxon>Bacilli</taxon>
        <taxon>Bacillales</taxon>
        <taxon>Paenibacillaceae</taxon>
        <taxon>Paenibacillus</taxon>
    </lineage>
</organism>